<evidence type="ECO:0000256" key="1">
    <source>
        <dbReference type="ARBA" id="ARBA00010894"/>
    </source>
</evidence>
<keyword evidence="4" id="KW-1185">Reference proteome</keyword>
<dbReference type="PANTHER" id="PTHR33219:SF14">
    <property type="entry name" value="PROTEIN COFACTOR ASSEMBLY OF COMPLEX C SUBUNIT B CCB3, CHLOROPLASTIC-RELATED"/>
    <property type="match status" value="1"/>
</dbReference>
<keyword evidence="2" id="KW-0812">Transmembrane</keyword>
<evidence type="ECO:0000256" key="2">
    <source>
        <dbReference type="SAM" id="Phobius"/>
    </source>
</evidence>
<dbReference type="PANTHER" id="PTHR33219">
    <property type="entry name" value="YLMG HOMOLOG PROTEIN 2, CHLOROPLASTIC"/>
    <property type="match status" value="1"/>
</dbReference>
<protein>
    <submittedName>
        <fullName evidence="3">YggT family protein</fullName>
    </submittedName>
</protein>
<reference evidence="3 4" key="2">
    <citation type="journal article" date="2021" name="Int. J. Syst. Evol. Microbiol.">
        <title>Roseibium litorale sp. nov., isolated from a tidal flat sediment and proposal for the reclassification of Labrenzia polysiphoniae as Roseibium polysiphoniae comb. nov.</title>
        <authorList>
            <person name="Liu Y."/>
            <person name="Pei T."/>
            <person name="Du J."/>
            <person name="Chao M."/>
            <person name="Deng M.R."/>
            <person name="Zhu H."/>
        </authorList>
    </citation>
    <scope>NUCLEOTIDE SEQUENCE [LARGE SCALE GENOMIC DNA]</scope>
    <source>
        <strain evidence="3 4">4C16A</strain>
    </source>
</reference>
<keyword evidence="2" id="KW-1133">Transmembrane helix</keyword>
<sequence length="96" mass="10988">MRAILDVVLLVLQLYTYVIIASAIFSWLYAFNIINSSNQLVYSIGQMLYNLTEPALRPIRRVMPNLGGIDLSPIALLLLIFLIQNVIIRYVYPNVF</sequence>
<feature type="transmembrane region" description="Helical" evidence="2">
    <location>
        <begin position="71"/>
        <end position="92"/>
    </location>
</feature>
<gene>
    <name evidence="3" type="ORF">IG616_10910</name>
</gene>
<dbReference type="Pfam" id="PF02325">
    <property type="entry name" value="CCB3_YggT"/>
    <property type="match status" value="1"/>
</dbReference>
<organism evidence="3 4">
    <name type="scientific">Roseibium litorale</name>
    <dbReference type="NCBI Taxonomy" id="2803841"/>
    <lineage>
        <taxon>Bacteria</taxon>
        <taxon>Pseudomonadati</taxon>
        <taxon>Pseudomonadota</taxon>
        <taxon>Alphaproteobacteria</taxon>
        <taxon>Hyphomicrobiales</taxon>
        <taxon>Stappiaceae</taxon>
        <taxon>Roseibium</taxon>
    </lineage>
</organism>
<evidence type="ECO:0000313" key="3">
    <source>
        <dbReference type="EMBL" id="MBD8892062.1"/>
    </source>
</evidence>
<proteinExistence type="inferred from homology"/>
<dbReference type="InterPro" id="IPR003425">
    <property type="entry name" value="CCB3/YggT"/>
</dbReference>
<comment type="caution">
    <text evidence="3">The sequence shown here is derived from an EMBL/GenBank/DDBJ whole genome shotgun (WGS) entry which is preliminary data.</text>
</comment>
<accession>A0ABR9CP63</accession>
<name>A0ABR9CP63_9HYPH</name>
<comment type="similarity">
    <text evidence="1">Belongs to the YggT family.</text>
</comment>
<reference evidence="4" key="1">
    <citation type="submission" date="2020-09" db="EMBL/GenBank/DDBJ databases">
        <title>The genome sequence of strain Labrenzia suaedae 4C16A.</title>
        <authorList>
            <person name="Liu Y."/>
        </authorList>
    </citation>
    <scope>NUCLEOTIDE SEQUENCE [LARGE SCALE GENOMIC DNA]</scope>
    <source>
        <strain evidence="4">4C16A</strain>
    </source>
</reference>
<keyword evidence="2" id="KW-0472">Membrane</keyword>
<evidence type="ECO:0000313" key="4">
    <source>
        <dbReference type="Proteomes" id="UP000632063"/>
    </source>
</evidence>
<dbReference type="EMBL" id="JACYXI010000006">
    <property type="protein sequence ID" value="MBD8892062.1"/>
    <property type="molecule type" value="Genomic_DNA"/>
</dbReference>
<dbReference type="Proteomes" id="UP000632063">
    <property type="component" value="Unassembled WGS sequence"/>
</dbReference>
<dbReference type="RefSeq" id="WP_192148189.1">
    <property type="nucleotide sequence ID" value="NZ_JACYXI010000006.1"/>
</dbReference>
<feature type="transmembrane region" description="Helical" evidence="2">
    <location>
        <begin position="7"/>
        <end position="30"/>
    </location>
</feature>